<gene>
    <name evidence="4" type="ORF">CSCA_2666</name>
</gene>
<dbReference type="PANTHER" id="PTHR42850:SF2">
    <property type="entry name" value="BLL5683 PROTEIN"/>
    <property type="match status" value="1"/>
</dbReference>
<dbReference type="InterPro" id="IPR050126">
    <property type="entry name" value="Ap4A_hydrolase"/>
</dbReference>
<dbReference type="InterPro" id="IPR024654">
    <property type="entry name" value="Calcineurin-like_PHP_lpxH"/>
</dbReference>
<protein>
    <recommendedName>
        <fullName evidence="2">Phosphoesterase</fullName>
        <ecNumber evidence="2">3.1.4.-</ecNumber>
    </recommendedName>
</protein>
<name>A0A0E3GR67_CLOSL</name>
<dbReference type="HOGENOM" id="CLU_074761_0_1_9"/>
<dbReference type="KEGG" id="csq:CSCA_2666"/>
<dbReference type="GO" id="GO:0046872">
    <property type="term" value="F:metal ion binding"/>
    <property type="evidence" value="ECO:0007669"/>
    <property type="project" value="UniProtKB-KW"/>
</dbReference>
<dbReference type="InterPro" id="IPR011152">
    <property type="entry name" value="Pesterase_MJ0912"/>
</dbReference>
<dbReference type="EMBL" id="CP009933">
    <property type="protein sequence ID" value="AKA69791.1"/>
    <property type="molecule type" value="Genomic_DNA"/>
</dbReference>
<dbReference type="EC" id="3.1.4.-" evidence="2"/>
<dbReference type="Proteomes" id="UP000033115">
    <property type="component" value="Chromosome"/>
</dbReference>
<evidence type="ECO:0000256" key="1">
    <source>
        <dbReference type="ARBA" id="ARBA00008950"/>
    </source>
</evidence>
<keyword evidence="5" id="KW-1185">Reference proteome</keyword>
<dbReference type="NCBIfam" id="TIGR00040">
    <property type="entry name" value="yfcE"/>
    <property type="match status" value="1"/>
</dbReference>
<evidence type="ECO:0000259" key="3">
    <source>
        <dbReference type="Pfam" id="PF12850"/>
    </source>
</evidence>
<dbReference type="GO" id="GO:0016791">
    <property type="term" value="F:phosphatase activity"/>
    <property type="evidence" value="ECO:0007669"/>
    <property type="project" value="TreeGrafter"/>
</dbReference>
<dbReference type="STRING" id="1548.CSCA_2666"/>
<keyword evidence="2" id="KW-0479">Metal-binding</keyword>
<feature type="domain" description="Calcineurin-like phosphoesterase" evidence="3">
    <location>
        <begin position="1"/>
        <end position="192"/>
    </location>
</feature>
<dbReference type="AlphaFoldDB" id="A0A0E3GR67"/>
<reference evidence="4 5" key="1">
    <citation type="journal article" date="2015" name="J. Biotechnol.">
        <title>Complete genome sequence of a malodorant-producing acetogen, Clostridium scatologenes ATCC 25775(T).</title>
        <authorList>
            <person name="Zhu Z."/>
            <person name="Guo T."/>
            <person name="Zheng H."/>
            <person name="Song T."/>
            <person name="Ouyang P."/>
            <person name="Xie J."/>
        </authorList>
    </citation>
    <scope>NUCLEOTIDE SEQUENCE [LARGE SCALE GENOMIC DNA]</scope>
    <source>
        <strain evidence="4 5">ATCC 25775</strain>
    </source>
</reference>
<evidence type="ECO:0000256" key="2">
    <source>
        <dbReference type="RuleBase" id="RU362039"/>
    </source>
</evidence>
<dbReference type="GO" id="GO:0005737">
    <property type="term" value="C:cytoplasm"/>
    <property type="evidence" value="ECO:0007669"/>
    <property type="project" value="TreeGrafter"/>
</dbReference>
<organism evidence="4 5">
    <name type="scientific">Clostridium scatologenes</name>
    <dbReference type="NCBI Taxonomy" id="1548"/>
    <lineage>
        <taxon>Bacteria</taxon>
        <taxon>Bacillati</taxon>
        <taxon>Bacillota</taxon>
        <taxon>Clostridia</taxon>
        <taxon>Eubacteriales</taxon>
        <taxon>Clostridiaceae</taxon>
        <taxon>Clostridium</taxon>
    </lineage>
</organism>
<accession>A0A0E3GR67</accession>
<dbReference type="RefSeq" id="WP_029161612.1">
    <property type="nucleotide sequence ID" value="NZ_CP009933.1"/>
</dbReference>
<dbReference type="PANTHER" id="PTHR42850">
    <property type="entry name" value="METALLOPHOSPHOESTERASE"/>
    <property type="match status" value="1"/>
</dbReference>
<evidence type="ECO:0000313" key="4">
    <source>
        <dbReference type="EMBL" id="AKA69791.1"/>
    </source>
</evidence>
<dbReference type="PIRSF" id="PIRSF000883">
    <property type="entry name" value="Pesterase_MJ0912"/>
    <property type="match status" value="1"/>
</dbReference>
<proteinExistence type="inferred from homology"/>
<dbReference type="InterPro" id="IPR029052">
    <property type="entry name" value="Metallo-depent_PP-like"/>
</dbReference>
<evidence type="ECO:0000313" key="5">
    <source>
        <dbReference type="Proteomes" id="UP000033115"/>
    </source>
</evidence>
<dbReference type="Pfam" id="PF12850">
    <property type="entry name" value="Metallophos_2"/>
    <property type="match status" value="1"/>
</dbReference>
<dbReference type="InterPro" id="IPR000979">
    <property type="entry name" value="Phosphodiesterase_MJ0936/Vps29"/>
</dbReference>
<dbReference type="SUPFAM" id="SSF56300">
    <property type="entry name" value="Metallo-dependent phosphatases"/>
    <property type="match status" value="1"/>
</dbReference>
<comment type="similarity">
    <text evidence="1 2">Belongs to the metallophosphoesterase superfamily. YfcE family.</text>
</comment>
<comment type="cofactor">
    <cofactor evidence="2">
        <name>a divalent metal cation</name>
        <dbReference type="ChEBI" id="CHEBI:60240"/>
    </cofactor>
</comment>
<dbReference type="Gene3D" id="3.60.21.10">
    <property type="match status" value="1"/>
</dbReference>
<sequence length="231" mass="26699">MRIAVISDIHGNLEALKTAYWDIEERNADTIICLGDLTGYGPYPNEVIDFIREKRIISILGNYDAAVVEEKFNCIRPNEVNKFCMPWAAHELTEENREYLKSLPENFIVKFQDKEIVFVHGSNRDMNEYLKENSKEAEEAMKEFSGDVLVCAHTHIPYEKHYRDKILLNDGSIGKPKIGRPNGTYIILDMQNNNLNVEFIEFEYDYEKTAVAMEEKGIHLSCINNIRTGIE</sequence>